<proteinExistence type="predicted"/>
<dbReference type="InterPro" id="IPR013525">
    <property type="entry name" value="ABC2_TM"/>
</dbReference>
<comment type="caution">
    <text evidence="6">The sequence shown here is derived from an EMBL/GenBank/DDBJ whole genome shotgun (WGS) entry which is preliminary data.</text>
</comment>
<dbReference type="Pfam" id="PF01061">
    <property type="entry name" value="ABC2_membrane"/>
    <property type="match status" value="1"/>
</dbReference>
<dbReference type="EMBL" id="MLFT02000006">
    <property type="protein sequence ID" value="PHT45120.1"/>
    <property type="molecule type" value="Genomic_DNA"/>
</dbReference>
<dbReference type="STRING" id="33114.A0A2G2WIZ7"/>
<feature type="domain" description="ABC-2 type transporter transmembrane" evidence="5">
    <location>
        <begin position="2"/>
        <end position="76"/>
    </location>
</feature>
<gene>
    <name evidence="6" type="ORF">CQW23_14278</name>
</gene>
<keyword evidence="3" id="KW-1133">Transmembrane helix</keyword>
<dbReference type="Proteomes" id="UP000224567">
    <property type="component" value="Unassembled WGS sequence"/>
</dbReference>
<dbReference type="PANTHER" id="PTHR48040:SF35">
    <property type="entry name" value="ABC TRANSPORTER G FAMILY MEMBER 39-LIKE"/>
    <property type="match status" value="1"/>
</dbReference>
<dbReference type="AlphaFoldDB" id="A0A2G2WIZ7"/>
<keyword evidence="2" id="KW-0812">Transmembrane</keyword>
<reference evidence="7" key="2">
    <citation type="journal article" date="2017" name="J. Anim. Genet.">
        <title>Multiple reference genome sequences of hot pepper reveal the massive evolution of plant disease resistance genes by retroduplication.</title>
        <authorList>
            <person name="Kim S."/>
            <person name="Park J."/>
            <person name="Yeom S.-I."/>
            <person name="Kim Y.-M."/>
            <person name="Seo E."/>
            <person name="Kim K.-T."/>
            <person name="Kim M.-S."/>
            <person name="Lee J.M."/>
            <person name="Cheong K."/>
            <person name="Shin H.-S."/>
            <person name="Kim S.-B."/>
            <person name="Han K."/>
            <person name="Lee J."/>
            <person name="Park M."/>
            <person name="Lee H.-A."/>
            <person name="Lee H.-Y."/>
            <person name="Lee Y."/>
            <person name="Oh S."/>
            <person name="Lee J.H."/>
            <person name="Choi E."/>
            <person name="Choi E."/>
            <person name="Lee S.E."/>
            <person name="Jeon J."/>
            <person name="Kim H."/>
            <person name="Choi G."/>
            <person name="Song H."/>
            <person name="Lee J."/>
            <person name="Lee S.-C."/>
            <person name="Kwon J.-K."/>
            <person name="Lee H.-Y."/>
            <person name="Koo N."/>
            <person name="Hong Y."/>
            <person name="Kim R.W."/>
            <person name="Kang W.-H."/>
            <person name="Huh J.H."/>
            <person name="Kang B.-C."/>
            <person name="Yang T.-J."/>
            <person name="Lee Y.-H."/>
            <person name="Bennetzen J.L."/>
            <person name="Choi D."/>
        </authorList>
    </citation>
    <scope>NUCLEOTIDE SEQUENCE [LARGE SCALE GENOMIC DNA]</scope>
    <source>
        <strain evidence="7">cv. PBC81</strain>
    </source>
</reference>
<accession>A0A2G2WIZ7</accession>
<protein>
    <recommendedName>
        <fullName evidence="5">ABC-2 type transporter transmembrane domain-containing protein</fullName>
    </recommendedName>
</protein>
<evidence type="ECO:0000256" key="1">
    <source>
        <dbReference type="ARBA" id="ARBA00004141"/>
    </source>
</evidence>
<reference evidence="6 7" key="1">
    <citation type="journal article" date="2017" name="Genome Biol.">
        <title>New reference genome sequences of hot pepper reveal the massive evolution of plant disease-resistance genes by retroduplication.</title>
        <authorList>
            <person name="Kim S."/>
            <person name="Park J."/>
            <person name="Yeom S.I."/>
            <person name="Kim Y.M."/>
            <person name="Seo E."/>
            <person name="Kim K.T."/>
            <person name="Kim M.S."/>
            <person name="Lee J.M."/>
            <person name="Cheong K."/>
            <person name="Shin H.S."/>
            <person name="Kim S.B."/>
            <person name="Han K."/>
            <person name="Lee J."/>
            <person name="Park M."/>
            <person name="Lee H.A."/>
            <person name="Lee H.Y."/>
            <person name="Lee Y."/>
            <person name="Oh S."/>
            <person name="Lee J.H."/>
            <person name="Choi E."/>
            <person name="Choi E."/>
            <person name="Lee S.E."/>
            <person name="Jeon J."/>
            <person name="Kim H."/>
            <person name="Choi G."/>
            <person name="Song H."/>
            <person name="Lee J."/>
            <person name="Lee S.C."/>
            <person name="Kwon J.K."/>
            <person name="Lee H.Y."/>
            <person name="Koo N."/>
            <person name="Hong Y."/>
            <person name="Kim R.W."/>
            <person name="Kang W.H."/>
            <person name="Huh J.H."/>
            <person name="Kang B.C."/>
            <person name="Yang T.J."/>
            <person name="Lee Y.H."/>
            <person name="Bennetzen J.L."/>
            <person name="Choi D."/>
        </authorList>
    </citation>
    <scope>NUCLEOTIDE SEQUENCE [LARGE SCALE GENOMIC DNA]</scope>
    <source>
        <strain evidence="7">cv. PBC81</strain>
    </source>
</reference>
<dbReference type="GO" id="GO:0016020">
    <property type="term" value="C:membrane"/>
    <property type="evidence" value="ECO:0007669"/>
    <property type="project" value="UniProtKB-SubCell"/>
</dbReference>
<evidence type="ECO:0000313" key="7">
    <source>
        <dbReference type="Proteomes" id="UP000224567"/>
    </source>
</evidence>
<dbReference type="PANTHER" id="PTHR48040">
    <property type="entry name" value="PLEIOTROPIC DRUG RESISTANCE PROTEIN 1-LIKE ISOFORM X1"/>
    <property type="match status" value="1"/>
</dbReference>
<evidence type="ECO:0000256" key="2">
    <source>
        <dbReference type="ARBA" id="ARBA00022692"/>
    </source>
</evidence>
<organism evidence="6 7">
    <name type="scientific">Capsicum baccatum</name>
    <name type="common">Peruvian pepper</name>
    <dbReference type="NCBI Taxonomy" id="33114"/>
    <lineage>
        <taxon>Eukaryota</taxon>
        <taxon>Viridiplantae</taxon>
        <taxon>Streptophyta</taxon>
        <taxon>Embryophyta</taxon>
        <taxon>Tracheophyta</taxon>
        <taxon>Spermatophyta</taxon>
        <taxon>Magnoliopsida</taxon>
        <taxon>eudicotyledons</taxon>
        <taxon>Gunneridae</taxon>
        <taxon>Pentapetalae</taxon>
        <taxon>asterids</taxon>
        <taxon>lamiids</taxon>
        <taxon>Solanales</taxon>
        <taxon>Solanaceae</taxon>
        <taxon>Solanoideae</taxon>
        <taxon>Capsiceae</taxon>
        <taxon>Capsicum</taxon>
    </lineage>
</organism>
<sequence>MIVVALMFGIIFWDHGTNRSNVLRAPDIRGRQPDFSNAIGSMYAAVMFLSVQNSSAVQPIISIRRTVFSRRSVRTMLLNRYKFSSIFYIL</sequence>
<evidence type="ECO:0000313" key="6">
    <source>
        <dbReference type="EMBL" id="PHT45120.1"/>
    </source>
</evidence>
<dbReference type="GO" id="GO:0140359">
    <property type="term" value="F:ABC-type transporter activity"/>
    <property type="evidence" value="ECO:0007669"/>
    <property type="project" value="InterPro"/>
</dbReference>
<evidence type="ECO:0000259" key="5">
    <source>
        <dbReference type="Pfam" id="PF01061"/>
    </source>
</evidence>
<evidence type="ECO:0000256" key="4">
    <source>
        <dbReference type="ARBA" id="ARBA00023136"/>
    </source>
</evidence>
<keyword evidence="4" id="KW-0472">Membrane</keyword>
<comment type="subcellular location">
    <subcellularLocation>
        <location evidence="1">Membrane</location>
        <topology evidence="1">Multi-pass membrane protein</topology>
    </subcellularLocation>
</comment>
<evidence type="ECO:0000256" key="3">
    <source>
        <dbReference type="ARBA" id="ARBA00022989"/>
    </source>
</evidence>
<keyword evidence="7" id="KW-1185">Reference proteome</keyword>
<name>A0A2G2WIZ7_CAPBA</name>